<evidence type="ECO:0000256" key="15">
    <source>
        <dbReference type="ARBA" id="ARBA00023303"/>
    </source>
</evidence>
<comment type="caution">
    <text evidence="19">Lacks conserved residue(s) required for the propagation of feature annotation.</text>
</comment>
<dbReference type="InterPro" id="IPR002394">
    <property type="entry name" value="Nicotinic_acetylcholine_rcpt"/>
</dbReference>
<dbReference type="InterPro" id="IPR018000">
    <property type="entry name" value="Neurotransmitter_ion_chnl_CS"/>
</dbReference>
<dbReference type="Gene3D" id="1.20.58.390">
    <property type="entry name" value="Neurotransmitter-gated ion-channel transmembrane domain"/>
    <property type="match status" value="2"/>
</dbReference>
<evidence type="ECO:0000259" key="21">
    <source>
        <dbReference type="Pfam" id="PF02932"/>
    </source>
</evidence>
<keyword evidence="2 19" id="KW-0813">Transport</keyword>
<keyword evidence="10" id="KW-1015">Disulfide bond</keyword>
<proteinExistence type="inferred from homology"/>
<evidence type="ECO:0000256" key="7">
    <source>
        <dbReference type="ARBA" id="ARBA00023018"/>
    </source>
</evidence>
<dbReference type="CTD" id="1144"/>
<dbReference type="GO" id="GO:0022848">
    <property type="term" value="F:acetylcholine-gated monoatomic cation-selective channel activity"/>
    <property type="evidence" value="ECO:0007669"/>
    <property type="project" value="InterPro"/>
</dbReference>
<reference evidence="23" key="1">
    <citation type="submission" date="2025-08" db="UniProtKB">
        <authorList>
            <consortium name="RefSeq"/>
        </authorList>
    </citation>
    <scope>IDENTIFICATION</scope>
</reference>
<comment type="function">
    <text evidence="1">After binding acetylcholine, the AChR responds by an extensive change in conformation that affects all subunits and leads to opening of an ion-conducting channel across the plasma membrane.</text>
</comment>
<evidence type="ECO:0000256" key="12">
    <source>
        <dbReference type="ARBA" id="ARBA00023180"/>
    </source>
</evidence>
<comment type="catalytic activity">
    <reaction evidence="18">
        <text>Na(+)(in) = Na(+)(out)</text>
        <dbReference type="Rhea" id="RHEA:34963"/>
        <dbReference type="ChEBI" id="CHEBI:29101"/>
    </reaction>
</comment>
<dbReference type="InterPro" id="IPR006202">
    <property type="entry name" value="Neur_chan_lig-bd"/>
</dbReference>
<dbReference type="CDD" id="cd19064">
    <property type="entry name" value="LGIC_TM_nAChR"/>
    <property type="match status" value="1"/>
</dbReference>
<dbReference type="PRINTS" id="PR00252">
    <property type="entry name" value="NRIONCHANNEL"/>
</dbReference>
<evidence type="ECO:0000256" key="10">
    <source>
        <dbReference type="ARBA" id="ARBA00023157"/>
    </source>
</evidence>
<dbReference type="PROSITE" id="PS00236">
    <property type="entry name" value="NEUROTR_ION_CHANNEL"/>
    <property type="match status" value="1"/>
</dbReference>
<feature type="domain" description="Neurotransmitter-gated ion-channel transmembrane" evidence="21">
    <location>
        <begin position="258"/>
        <end position="496"/>
    </location>
</feature>
<evidence type="ECO:0000256" key="5">
    <source>
        <dbReference type="ARBA" id="ARBA00022729"/>
    </source>
</evidence>
<organism evidence="22 23">
    <name type="scientific">Parambassis ranga</name>
    <name type="common">Indian glassy fish</name>
    <dbReference type="NCBI Taxonomy" id="210632"/>
    <lineage>
        <taxon>Eukaryota</taxon>
        <taxon>Metazoa</taxon>
        <taxon>Chordata</taxon>
        <taxon>Craniata</taxon>
        <taxon>Vertebrata</taxon>
        <taxon>Euteleostomi</taxon>
        <taxon>Actinopterygii</taxon>
        <taxon>Neopterygii</taxon>
        <taxon>Teleostei</taxon>
        <taxon>Neoteleostei</taxon>
        <taxon>Acanthomorphata</taxon>
        <taxon>Ovalentaria</taxon>
        <taxon>Ambassidae</taxon>
        <taxon>Parambassis</taxon>
    </lineage>
</organism>
<keyword evidence="12" id="KW-0325">Glycoprotein</keyword>
<dbReference type="RefSeq" id="XP_028288167.1">
    <property type="nucleotide sequence ID" value="XM_028432366.1"/>
</dbReference>
<feature type="transmembrane region" description="Helical" evidence="19">
    <location>
        <begin position="252"/>
        <end position="275"/>
    </location>
</feature>
<dbReference type="OrthoDB" id="5975154at2759"/>
<dbReference type="GO" id="GO:0045211">
    <property type="term" value="C:postsynaptic membrane"/>
    <property type="evidence" value="ECO:0007669"/>
    <property type="project" value="UniProtKB-SubCell"/>
</dbReference>
<evidence type="ECO:0000256" key="4">
    <source>
        <dbReference type="ARBA" id="ARBA00022692"/>
    </source>
</evidence>
<evidence type="ECO:0000313" key="23">
    <source>
        <dbReference type="RefSeq" id="XP_028288167.1"/>
    </source>
</evidence>
<dbReference type="FunFam" id="2.70.170.10:FF:000012">
    <property type="entry name" value="Nicotinic acetylcholine receptor subunit gamma"/>
    <property type="match status" value="1"/>
</dbReference>
<keyword evidence="9 19" id="KW-0472">Membrane</keyword>
<evidence type="ECO:0000256" key="19">
    <source>
        <dbReference type="RuleBase" id="RU000687"/>
    </source>
</evidence>
<evidence type="ECO:0000256" key="8">
    <source>
        <dbReference type="ARBA" id="ARBA00023065"/>
    </source>
</evidence>
<keyword evidence="6 19" id="KW-1133">Transmembrane helix</keyword>
<sequence length="524" mass="60594">MSAMELQRAALLTVSLLTLLSSGCWGRNEEERLINYLFKEKGYNKELRPVERQQDAVDVYLALTLSNLISLKEVDETLLTNVWIDHTWTDYRLSWNVTEFDGIEMLRLPSSMVWLPEIVLENNNDAQFQVAYYSNVLVDPDGLCYWLPPAIFRSSCSINVNFFPFDWQNCTLKFTSLTYNAKEIRMLLKEEADESSKWLVEWIIIDPASFTENGEWEIIHRPAKKNTYKHIPMESNKHQDITFYLVIKRKPLFYIVNIIIPCVLISFLASLVYYLPADSGEKMTLSISVLLAQSVFLLLISQRLPETSMSVPLIVKYLMFIMVLVTVVVLNCVVVLNLHFRTPSTHVMSEWTKKFFLERLPRILRMSRPAEAEPYWDGALPRRSSSVGYIATAEEYYSVKSRSELMFEKQSERHGLMTRTTHAAVVKPQEDGGVTDQLYAEIKPAVDGANYIIKHMHNKNDYNEEKDNWSGIARTVDRLCLFLVTPVMILGTIIIFLMGICNHPPHLPFKGDPYDYQEDNPRLL</sequence>
<evidence type="ECO:0000256" key="3">
    <source>
        <dbReference type="ARBA" id="ARBA00022475"/>
    </source>
</evidence>
<evidence type="ECO:0000256" key="18">
    <source>
        <dbReference type="ARBA" id="ARBA00036239"/>
    </source>
</evidence>
<evidence type="ECO:0000256" key="9">
    <source>
        <dbReference type="ARBA" id="ARBA00023136"/>
    </source>
</evidence>
<evidence type="ECO:0000256" key="1">
    <source>
        <dbReference type="ARBA" id="ARBA00003328"/>
    </source>
</evidence>
<keyword evidence="14" id="KW-1071">Ligand-gated ion channel</keyword>
<comment type="catalytic activity">
    <reaction evidence="17">
        <text>K(+)(in) = K(+)(out)</text>
        <dbReference type="Rhea" id="RHEA:29463"/>
        <dbReference type="ChEBI" id="CHEBI:29103"/>
    </reaction>
</comment>
<dbReference type="Gene3D" id="2.70.170.10">
    <property type="entry name" value="Neurotransmitter-gated ion-channel ligand-binding domain"/>
    <property type="match status" value="1"/>
</dbReference>
<feature type="chain" id="PRO_5028502153" evidence="19">
    <location>
        <begin position="27"/>
        <end position="524"/>
    </location>
</feature>
<feature type="domain" description="Neurotransmitter-gated ion-channel ligand-binding" evidence="20">
    <location>
        <begin position="30"/>
        <end position="251"/>
    </location>
</feature>
<keyword evidence="8 19" id="KW-0406">Ion transport</keyword>
<evidence type="ECO:0000256" key="6">
    <source>
        <dbReference type="ARBA" id="ARBA00022989"/>
    </source>
</evidence>
<dbReference type="GO" id="GO:0004888">
    <property type="term" value="F:transmembrane signaling receptor activity"/>
    <property type="evidence" value="ECO:0007669"/>
    <property type="project" value="InterPro"/>
</dbReference>
<keyword evidence="22" id="KW-1185">Reference proteome</keyword>
<dbReference type="FunFam" id="1.20.58.390:FF:000010">
    <property type="entry name" value="Nicotinic acetylcholine receptor subunit epsilon"/>
    <property type="match status" value="1"/>
</dbReference>
<dbReference type="AlphaFoldDB" id="A0A6P7KIP9"/>
<evidence type="ECO:0000256" key="2">
    <source>
        <dbReference type="ARBA" id="ARBA00022448"/>
    </source>
</evidence>
<feature type="transmembrane region" description="Helical" evidence="19">
    <location>
        <begin position="317"/>
        <end position="338"/>
    </location>
</feature>
<comment type="subcellular location">
    <subcellularLocation>
        <location evidence="16">Postsynaptic cell membrane</location>
        <topology evidence="16">Multi-pass membrane protein</topology>
    </subcellularLocation>
</comment>
<evidence type="ECO:0000256" key="13">
    <source>
        <dbReference type="ARBA" id="ARBA00023257"/>
    </source>
</evidence>
<keyword evidence="15 19" id="KW-0407">Ion channel</keyword>
<dbReference type="InterPro" id="IPR038050">
    <property type="entry name" value="Neuro_actylchol_rec"/>
</dbReference>
<keyword evidence="3" id="KW-1003">Cell membrane</keyword>
<gene>
    <name evidence="23" type="primary">chrnd</name>
</gene>
<keyword evidence="11 23" id="KW-0675">Receptor</keyword>
<dbReference type="SUPFAM" id="SSF63712">
    <property type="entry name" value="Nicotinic receptor ligand binding domain-like"/>
    <property type="match status" value="1"/>
</dbReference>
<evidence type="ECO:0000256" key="17">
    <source>
        <dbReference type="ARBA" id="ARBA00034430"/>
    </source>
</evidence>
<keyword evidence="4 19" id="KW-0812">Transmembrane</keyword>
<dbReference type="InterPro" id="IPR036719">
    <property type="entry name" value="Neuro-gated_channel_TM_sf"/>
</dbReference>
<keyword evidence="7" id="KW-0770">Synapse</keyword>
<dbReference type="InterPro" id="IPR036734">
    <property type="entry name" value="Neur_chan_lig-bd_sf"/>
</dbReference>
<dbReference type="PRINTS" id="PR00254">
    <property type="entry name" value="NICOTINICR"/>
</dbReference>
<evidence type="ECO:0000256" key="11">
    <source>
        <dbReference type="ARBA" id="ARBA00023170"/>
    </source>
</evidence>
<dbReference type="PANTHER" id="PTHR18945">
    <property type="entry name" value="NEUROTRANSMITTER GATED ION CHANNEL"/>
    <property type="match status" value="1"/>
</dbReference>
<accession>A0A6P7KIP9</accession>
<dbReference type="SUPFAM" id="SSF90112">
    <property type="entry name" value="Neurotransmitter-gated ion-channel transmembrane pore"/>
    <property type="match status" value="1"/>
</dbReference>
<comment type="similarity">
    <text evidence="19">Belongs to the ligand-gated ion channel (TC 1.A.9) family.</text>
</comment>
<dbReference type="Pfam" id="PF02932">
    <property type="entry name" value="Neur_chan_memb"/>
    <property type="match status" value="1"/>
</dbReference>
<dbReference type="InterPro" id="IPR006029">
    <property type="entry name" value="Neurotrans-gated_channel_TM"/>
</dbReference>
<dbReference type="Pfam" id="PF02931">
    <property type="entry name" value="Neur_chan_LBD"/>
    <property type="match status" value="1"/>
</dbReference>
<dbReference type="Proteomes" id="UP000515145">
    <property type="component" value="Chromosome 20"/>
</dbReference>
<evidence type="ECO:0000256" key="14">
    <source>
        <dbReference type="ARBA" id="ARBA00023286"/>
    </source>
</evidence>
<dbReference type="InParanoid" id="A0A6P7KIP9"/>
<evidence type="ECO:0000256" key="16">
    <source>
        <dbReference type="ARBA" id="ARBA00034104"/>
    </source>
</evidence>
<dbReference type="NCBIfam" id="TIGR00860">
    <property type="entry name" value="LIC"/>
    <property type="match status" value="1"/>
</dbReference>
<feature type="signal peptide" evidence="19">
    <location>
        <begin position="1"/>
        <end position="26"/>
    </location>
</feature>
<protein>
    <submittedName>
        <fullName evidence="23">Acetylcholine receptor subunit delta</fullName>
    </submittedName>
</protein>
<name>A0A6P7KIP9_9TELE</name>
<dbReference type="GeneID" id="114452855"/>
<keyword evidence="13" id="KW-0628">Postsynaptic cell membrane</keyword>
<dbReference type="FunCoup" id="A0A6P7KIP9">
    <property type="interactions" value="286"/>
</dbReference>
<keyword evidence="5 19" id="KW-0732">Signal</keyword>
<evidence type="ECO:0000313" key="22">
    <source>
        <dbReference type="Proteomes" id="UP000515145"/>
    </source>
</evidence>
<feature type="transmembrane region" description="Helical" evidence="19">
    <location>
        <begin position="479"/>
        <end position="500"/>
    </location>
</feature>
<evidence type="ECO:0000259" key="20">
    <source>
        <dbReference type="Pfam" id="PF02931"/>
    </source>
</evidence>
<dbReference type="InterPro" id="IPR006201">
    <property type="entry name" value="Neur_channel"/>
</dbReference>